<keyword evidence="3" id="KW-0653">Protein transport</keyword>
<evidence type="ECO:0000256" key="3">
    <source>
        <dbReference type="RuleBase" id="RU367048"/>
    </source>
</evidence>
<dbReference type="InterPro" id="IPR043972">
    <property type="entry name" value="FUZ/MON1/HPS1_longin_1"/>
</dbReference>
<sequence>MSRTPSSRTPSRTGTPLGQSPSKLNIVPSLRSSPSLSNLQVLSNAYPTTNALAVPQAGVESSASSMTNVDVNDGILVLETDAEVDVVDGEVVRAVGRSISDAGDEASKKALRDQLRRTLSQRDSSIESARRIRPKERPADVLEEVSNETVDVFLPRQYYVLTEAGKPVFTSRSVGHDPDVLASTIGIMQALISVFLDDNDKLRYINAGKTRINFLIRSPLYYACVSSWGEPESVTRSHLEYLHLQLLSVVSAAQLRRMFERRNNFDLGRLLNGAEVLIHSLLDRVEMDLAMSTSSLHCLKLDPSVRSRAASALIPSSRMKGLLYIILVGQGRVITLVRPRKHSIHPADLQILMNTAHSPSIVNSSASASWIPLCLPKFDPSGFVNAYITFLQEQSSNERASPTRSNPPDSGESDQGTSSGTPKDELNTGSAPSVVESSGFIRKSSGADAFSAIGLLCVSGNGDFESIRNWCDAVTKKLESDGTLSIIARSIREGTTEYSVSELSIPGLRHFIYKSRAHVQITAPLYEEPYDSTNEQRRLITLYQTLHDGIHARSGQGMPLKLQYIRTQKESVMGWITQPFELYIALSPWLPKSAAIGAANSVARWVKKEEARLFLRDAPVF</sequence>
<dbReference type="GO" id="GO:0006914">
    <property type="term" value="P:autophagy"/>
    <property type="evidence" value="ECO:0007669"/>
    <property type="project" value="UniProtKB-UniRule"/>
</dbReference>
<dbReference type="PRINTS" id="PR01546">
    <property type="entry name" value="YEAST73DUF"/>
</dbReference>
<dbReference type="GO" id="GO:0016192">
    <property type="term" value="P:vesicle-mediated transport"/>
    <property type="evidence" value="ECO:0007669"/>
    <property type="project" value="InterPro"/>
</dbReference>
<dbReference type="InterPro" id="IPR043970">
    <property type="entry name" value="FUZ/MON1/HPS1_longin_3"/>
</dbReference>
<evidence type="ECO:0000313" key="8">
    <source>
        <dbReference type="EMBL" id="THH12205.1"/>
    </source>
</evidence>
<evidence type="ECO:0000256" key="2">
    <source>
        <dbReference type="ARBA" id="ARBA00018132"/>
    </source>
</evidence>
<feature type="compositionally biased region" description="Low complexity" evidence="4">
    <location>
        <begin position="1"/>
        <end position="16"/>
    </location>
</feature>
<dbReference type="OrthoDB" id="272411at2759"/>
<comment type="similarity">
    <text evidence="3">Belongs to the MON1/SAND family.</text>
</comment>
<keyword evidence="3" id="KW-0072">Autophagy</keyword>
<evidence type="ECO:0000256" key="4">
    <source>
        <dbReference type="SAM" id="MobiDB-lite"/>
    </source>
</evidence>
<dbReference type="InterPro" id="IPR004353">
    <property type="entry name" value="Mon1"/>
</dbReference>
<feature type="domain" description="FUZ/MON1/HPS1 third Longin" evidence="7">
    <location>
        <begin position="507"/>
        <end position="610"/>
    </location>
</feature>
<keyword evidence="3" id="KW-0967">Endosome</keyword>
<comment type="subcellular location">
    <subcellularLocation>
        <location evidence="3">Endosome</location>
        <location evidence="3">Multivesicular body membrane</location>
        <topology evidence="3">Peripheral membrane protein</topology>
    </subcellularLocation>
    <subcellularLocation>
        <location evidence="1 3">Prevacuolar compartment membrane</location>
        <topology evidence="1 3">Peripheral membrane protein</topology>
    </subcellularLocation>
    <subcellularLocation>
        <location evidence="3">Vacuole membrane</location>
        <topology evidence="3">Peripheral membrane protein</topology>
    </subcellularLocation>
</comment>
<evidence type="ECO:0000313" key="9">
    <source>
        <dbReference type="Proteomes" id="UP000310158"/>
    </source>
</evidence>
<keyword evidence="3" id="KW-0472">Membrane</keyword>
<dbReference type="InterPro" id="IPR043971">
    <property type="entry name" value="FUZ/MON1/HPS1_longin_2"/>
</dbReference>
<dbReference type="PANTHER" id="PTHR13027:SF7">
    <property type="entry name" value="VACUOLAR FUSION PROTEIN MON1 HOMOLOG"/>
    <property type="match status" value="1"/>
</dbReference>
<keyword evidence="9" id="KW-1185">Reference proteome</keyword>
<keyword evidence="3" id="KW-0813">Transport</keyword>
<evidence type="ECO:0000259" key="6">
    <source>
        <dbReference type="Pfam" id="PF19037"/>
    </source>
</evidence>
<keyword evidence="3" id="KW-0926">Vacuole</keyword>
<dbReference type="GO" id="GO:0000329">
    <property type="term" value="C:fungal-type vacuole membrane"/>
    <property type="evidence" value="ECO:0007669"/>
    <property type="project" value="TreeGrafter"/>
</dbReference>
<feature type="domain" description="FUZ/MON1/HPS1 second Longin" evidence="6">
    <location>
        <begin position="320"/>
        <end position="394"/>
    </location>
</feature>
<dbReference type="GO" id="GO:0006623">
    <property type="term" value="P:protein targeting to vacuole"/>
    <property type="evidence" value="ECO:0007669"/>
    <property type="project" value="UniProtKB-UniRule"/>
</dbReference>
<feature type="domain" description="FUZ/MON1/HPS1 first Longin" evidence="5">
    <location>
        <begin position="157"/>
        <end position="281"/>
    </location>
</feature>
<dbReference type="GO" id="GO:0035658">
    <property type="term" value="C:Mon1-Ccz1 complex"/>
    <property type="evidence" value="ECO:0007669"/>
    <property type="project" value="TreeGrafter"/>
</dbReference>
<gene>
    <name evidence="8" type="ORF">EW146_g7782</name>
</gene>
<dbReference type="AlphaFoldDB" id="A0A4S4LK40"/>
<evidence type="ECO:0000259" key="7">
    <source>
        <dbReference type="Pfam" id="PF19038"/>
    </source>
</evidence>
<dbReference type="PANTHER" id="PTHR13027">
    <property type="entry name" value="SAND PROTEIN-RELATED"/>
    <property type="match status" value="1"/>
</dbReference>
<comment type="caution">
    <text evidence="8">The sequence shown here is derived from an EMBL/GenBank/DDBJ whole genome shotgun (WGS) entry which is preliminary data.</text>
</comment>
<name>A0A4S4LK40_9AGAM</name>
<evidence type="ECO:0000256" key="1">
    <source>
        <dbReference type="ARBA" id="ARBA00004380"/>
    </source>
</evidence>
<accession>A0A4S4LK40</accession>
<dbReference type="GO" id="GO:0032585">
    <property type="term" value="C:multivesicular body membrane"/>
    <property type="evidence" value="ECO:0007669"/>
    <property type="project" value="UniProtKB-SubCell"/>
</dbReference>
<dbReference type="Proteomes" id="UP000310158">
    <property type="component" value="Unassembled WGS sequence"/>
</dbReference>
<feature type="region of interest" description="Disordered" evidence="4">
    <location>
        <begin position="394"/>
        <end position="433"/>
    </location>
</feature>
<dbReference type="Pfam" id="PF19036">
    <property type="entry name" value="Fuz_longin_1"/>
    <property type="match status" value="1"/>
</dbReference>
<dbReference type="Pfam" id="PF19037">
    <property type="entry name" value="Fuz_longin_2"/>
    <property type="match status" value="1"/>
</dbReference>
<proteinExistence type="inferred from homology"/>
<comment type="function">
    <text evidence="3">Required for multiple vacuole delivery pathways including the cytoplasm to vacuole transport (Cvt), autophagy, pexophagy and endocytosis.</text>
</comment>
<feature type="region of interest" description="Disordered" evidence="4">
    <location>
        <begin position="1"/>
        <end position="26"/>
    </location>
</feature>
<organism evidence="8 9">
    <name type="scientific">Bondarzewia mesenterica</name>
    <dbReference type="NCBI Taxonomy" id="1095465"/>
    <lineage>
        <taxon>Eukaryota</taxon>
        <taxon>Fungi</taxon>
        <taxon>Dikarya</taxon>
        <taxon>Basidiomycota</taxon>
        <taxon>Agaricomycotina</taxon>
        <taxon>Agaricomycetes</taxon>
        <taxon>Russulales</taxon>
        <taxon>Bondarzewiaceae</taxon>
        <taxon>Bondarzewia</taxon>
    </lineage>
</organism>
<dbReference type="Pfam" id="PF19038">
    <property type="entry name" value="Fuz_longin_3"/>
    <property type="match status" value="1"/>
</dbReference>
<feature type="compositionally biased region" description="Polar residues" evidence="4">
    <location>
        <begin position="394"/>
        <end position="431"/>
    </location>
</feature>
<dbReference type="EMBL" id="SGPL01000476">
    <property type="protein sequence ID" value="THH12205.1"/>
    <property type="molecule type" value="Genomic_DNA"/>
</dbReference>
<protein>
    <recommendedName>
        <fullName evidence="2 3">Vacuolar fusion protein MON1</fullName>
    </recommendedName>
</protein>
<reference evidence="8 9" key="1">
    <citation type="submission" date="2019-02" db="EMBL/GenBank/DDBJ databases">
        <title>Genome sequencing of the rare red list fungi Bondarzewia mesenterica.</title>
        <authorList>
            <person name="Buettner E."/>
            <person name="Kellner H."/>
        </authorList>
    </citation>
    <scope>NUCLEOTIDE SEQUENCE [LARGE SCALE GENOMIC DNA]</scope>
    <source>
        <strain evidence="8 9">DSM 108281</strain>
    </source>
</reference>
<evidence type="ECO:0000259" key="5">
    <source>
        <dbReference type="Pfam" id="PF19036"/>
    </source>
</evidence>